<organism evidence="1 2">
    <name type="scientific">Pseudomonas syringae</name>
    <dbReference type="NCBI Taxonomy" id="317"/>
    <lineage>
        <taxon>Bacteria</taxon>
        <taxon>Pseudomonadati</taxon>
        <taxon>Pseudomonadota</taxon>
        <taxon>Gammaproteobacteria</taxon>
        <taxon>Pseudomonadales</taxon>
        <taxon>Pseudomonadaceae</taxon>
        <taxon>Pseudomonas</taxon>
    </lineage>
</organism>
<comment type="caution">
    <text evidence="1">The sequence shown here is derived from an EMBL/GenBank/DDBJ whole genome shotgun (WGS) entry which is preliminary data.</text>
</comment>
<dbReference type="AlphaFoldDB" id="A0A085UNS1"/>
<dbReference type="EMBL" id="JPQT01000158">
    <property type="protein sequence ID" value="KFE44834.1"/>
    <property type="molecule type" value="Genomic_DNA"/>
</dbReference>
<reference evidence="1 2" key="1">
    <citation type="submission" date="2014-07" db="EMBL/GenBank/DDBJ databases">
        <title>Draft Genome Sequences of Environmental Pseudomonas syringae strains.</title>
        <authorList>
            <person name="Baltrus D.A."/>
            <person name="Berge O."/>
            <person name="Morris C."/>
        </authorList>
    </citation>
    <scope>NUCLEOTIDE SEQUENCE [LARGE SCALE GENOMIC DNA]</scope>
    <source>
        <strain evidence="1 2">CEB003</strain>
    </source>
</reference>
<gene>
    <name evidence="1" type="ORF">IV02_28645</name>
</gene>
<protein>
    <recommendedName>
        <fullName evidence="3">Type VI secretion system secreted protein VgrG</fullName>
    </recommendedName>
</protein>
<accession>A0A085UNS1</accession>
<evidence type="ECO:0008006" key="3">
    <source>
        <dbReference type="Google" id="ProtNLM"/>
    </source>
</evidence>
<name>A0A085UNS1_PSESX</name>
<evidence type="ECO:0000313" key="1">
    <source>
        <dbReference type="EMBL" id="KFE44834.1"/>
    </source>
</evidence>
<feature type="non-terminal residue" evidence="1">
    <location>
        <position position="1"/>
    </location>
</feature>
<sequence>QILADDSLTVVGNQHISAANHLVSAAGQVHLSSKMHVVIDAGMTATLKAGGQWINITPLGIFSSVPMLLGGMPMPGMPAVPGLPTALVPKAATPAIPSLIPSKQIKAIAGGAPFCRRCAEARQEQV</sequence>
<dbReference type="Proteomes" id="UP000028643">
    <property type="component" value="Unassembled WGS sequence"/>
</dbReference>
<evidence type="ECO:0000313" key="2">
    <source>
        <dbReference type="Proteomes" id="UP000028643"/>
    </source>
</evidence>
<proteinExistence type="predicted"/>
<dbReference type="PATRIC" id="fig|317.174.peg.5848"/>